<reference evidence="1" key="1">
    <citation type="submission" date="2023-06" db="EMBL/GenBank/DDBJ databases">
        <authorList>
            <person name="Kurt Z."/>
        </authorList>
    </citation>
    <scope>NUCLEOTIDE SEQUENCE</scope>
</reference>
<dbReference type="EMBL" id="CATOUU010000195">
    <property type="protein sequence ID" value="CAI9920059.1"/>
    <property type="molecule type" value="Genomic_DNA"/>
</dbReference>
<evidence type="ECO:0000313" key="1">
    <source>
        <dbReference type="EMBL" id="CAI9920059.1"/>
    </source>
</evidence>
<comment type="caution">
    <text evidence="1">The sequence shown here is derived from an EMBL/GenBank/DDBJ whole genome shotgun (WGS) entry which is preliminary data.</text>
</comment>
<name>A0AA86NHQ2_9EUKA</name>
<dbReference type="AlphaFoldDB" id="A0AA86NHQ2"/>
<reference evidence="2 3" key="2">
    <citation type="submission" date="2024-07" db="EMBL/GenBank/DDBJ databases">
        <authorList>
            <person name="Akdeniz Z."/>
        </authorList>
    </citation>
    <scope>NUCLEOTIDE SEQUENCE [LARGE SCALE GENOMIC DNA]</scope>
</reference>
<gene>
    <name evidence="2" type="ORF">HINF_LOCUS21275</name>
    <name evidence="1" type="ORF">HINF_LOCUS7704</name>
</gene>
<organism evidence="1">
    <name type="scientific">Hexamita inflata</name>
    <dbReference type="NCBI Taxonomy" id="28002"/>
    <lineage>
        <taxon>Eukaryota</taxon>
        <taxon>Metamonada</taxon>
        <taxon>Diplomonadida</taxon>
        <taxon>Hexamitidae</taxon>
        <taxon>Hexamitinae</taxon>
        <taxon>Hexamita</taxon>
    </lineage>
</organism>
<evidence type="ECO:0000313" key="2">
    <source>
        <dbReference type="EMBL" id="CAL6008766.1"/>
    </source>
</evidence>
<dbReference type="EMBL" id="CAXDID020000058">
    <property type="protein sequence ID" value="CAL6008766.1"/>
    <property type="molecule type" value="Genomic_DNA"/>
</dbReference>
<dbReference type="Proteomes" id="UP001642409">
    <property type="component" value="Unassembled WGS sequence"/>
</dbReference>
<proteinExistence type="predicted"/>
<evidence type="ECO:0000313" key="3">
    <source>
        <dbReference type="Proteomes" id="UP001642409"/>
    </source>
</evidence>
<keyword evidence="3" id="KW-1185">Reference proteome</keyword>
<sequence length="316" mass="37215">MSQPSSPKKKVSKADFVKATQAECNVLDAAFQHQHGNIKICILCLIEHIVLQKPLFKPNRYQQIQHFENKHGIMREDLCRVLPGRIERYQPPVTVAQKRQKALWMRALIKQTVLKAIPFRHVESPYFAEIAKYKTSATHLLREMHKYADLIKRHQFWQYQKKKVYASMIIDGLTLFDPEGVSKIESVVGLLQFLQIMLIPDTQDSTQNGFHIPRTDLKCEAKKQRKNEQISNFDFLIMLQIRILSLKSYGGYYRVSYTNLLNYFLCVFEDEFQWSWQLGSWRFHFFQKLNHVWHLSLPGHCDAFTNIQVLLDQMAV</sequence>
<accession>A0AA86NHQ2</accession>
<protein>
    <submittedName>
        <fullName evidence="2">Hypothetical_protein</fullName>
    </submittedName>
</protein>